<dbReference type="NCBIfam" id="TIGR01482">
    <property type="entry name" value="SPP-subfamily"/>
    <property type="match status" value="1"/>
</dbReference>
<feature type="binding site" evidence="5">
    <location>
        <position position="181"/>
    </location>
    <ligand>
        <name>Mg(2+)</name>
        <dbReference type="ChEBI" id="CHEBI:18420"/>
    </ligand>
</feature>
<comment type="cofactor">
    <cofactor evidence="5">
        <name>Mg(2+)</name>
        <dbReference type="ChEBI" id="CHEBI:18420"/>
    </cofactor>
</comment>
<dbReference type="InterPro" id="IPR023214">
    <property type="entry name" value="HAD_sf"/>
</dbReference>
<protein>
    <recommendedName>
        <fullName evidence="5 6">Phosphoglycolate phosphatase</fullName>
        <shortName evidence="5">PGP</shortName>
        <shortName evidence="5">PGPase</shortName>
        <ecNumber evidence="5 6">3.1.3.18</ecNumber>
    </recommendedName>
</protein>
<dbReference type="SUPFAM" id="SSF56784">
    <property type="entry name" value="HAD-like"/>
    <property type="match status" value="1"/>
</dbReference>
<dbReference type="NCBIfam" id="TIGR01487">
    <property type="entry name" value="Pglycolate_arch"/>
    <property type="match status" value="1"/>
</dbReference>
<evidence type="ECO:0000256" key="2">
    <source>
        <dbReference type="ARBA" id="ARBA00022801"/>
    </source>
</evidence>
<feature type="binding site" evidence="5">
    <location>
        <position position="177"/>
    </location>
    <ligand>
        <name>Mg(2+)</name>
        <dbReference type="ChEBI" id="CHEBI:18420"/>
    </ligand>
</feature>
<evidence type="ECO:0000256" key="4">
    <source>
        <dbReference type="ARBA" id="ARBA00023277"/>
    </source>
</evidence>
<dbReference type="InterPro" id="IPR006382">
    <property type="entry name" value="PGPase"/>
</dbReference>
<feature type="binding site" evidence="5">
    <location>
        <position position="154"/>
    </location>
    <ligand>
        <name>substrate</name>
    </ligand>
</feature>
<evidence type="ECO:0000313" key="8">
    <source>
        <dbReference type="Proteomes" id="UP000663525"/>
    </source>
</evidence>
<dbReference type="Proteomes" id="UP000663525">
    <property type="component" value="Chromosome"/>
</dbReference>
<evidence type="ECO:0000256" key="3">
    <source>
        <dbReference type="ARBA" id="ARBA00022842"/>
    </source>
</evidence>
<dbReference type="GO" id="GO:0008967">
    <property type="term" value="F:phosphoglycolate phosphatase activity"/>
    <property type="evidence" value="ECO:0007669"/>
    <property type="project" value="UniProtKB-UniRule"/>
</dbReference>
<dbReference type="Gene3D" id="3.40.50.1000">
    <property type="entry name" value="HAD superfamily/HAD-like"/>
    <property type="match status" value="1"/>
</dbReference>
<dbReference type="GO" id="GO:0005829">
    <property type="term" value="C:cytosol"/>
    <property type="evidence" value="ECO:0007669"/>
    <property type="project" value="TreeGrafter"/>
</dbReference>
<dbReference type="PANTHER" id="PTHR10000:SF8">
    <property type="entry name" value="HAD SUPERFAMILY HYDROLASE-LIKE, TYPE 3"/>
    <property type="match status" value="1"/>
</dbReference>
<evidence type="ECO:0000313" key="7">
    <source>
        <dbReference type="EMBL" id="QSG05557.1"/>
    </source>
</evidence>
<evidence type="ECO:0000256" key="1">
    <source>
        <dbReference type="ARBA" id="ARBA00022723"/>
    </source>
</evidence>
<feature type="binding site" evidence="5">
    <location>
        <position position="12"/>
    </location>
    <ligand>
        <name>Mg(2+)</name>
        <dbReference type="ChEBI" id="CHEBI:18420"/>
    </ligand>
</feature>
<dbReference type="CDD" id="cd01427">
    <property type="entry name" value="HAD_like"/>
    <property type="match status" value="1"/>
</dbReference>
<dbReference type="PANTHER" id="PTHR10000">
    <property type="entry name" value="PHOSPHOSERINE PHOSPHATASE"/>
    <property type="match status" value="1"/>
</dbReference>
<proteinExistence type="inferred from homology"/>
<dbReference type="EMBL" id="CP064787">
    <property type="protein sequence ID" value="QSG05557.1"/>
    <property type="molecule type" value="Genomic_DNA"/>
</dbReference>
<comment type="function">
    <text evidence="5">Catalyzes the dephosphorylation of 2-phosphoglycolate.</text>
</comment>
<dbReference type="AlphaFoldDB" id="A0A897MYL6"/>
<dbReference type="Gene3D" id="3.90.1070.10">
    <property type="match status" value="1"/>
</dbReference>
<gene>
    <name evidence="7" type="primary">cof</name>
    <name evidence="7" type="ORF">HSR121_1210</name>
</gene>
<organism evidence="7 8">
    <name type="scientific">Halapricum desulfuricans</name>
    <dbReference type="NCBI Taxonomy" id="2841257"/>
    <lineage>
        <taxon>Archaea</taxon>
        <taxon>Methanobacteriati</taxon>
        <taxon>Methanobacteriota</taxon>
        <taxon>Stenosarchaea group</taxon>
        <taxon>Halobacteria</taxon>
        <taxon>Halobacteriales</taxon>
        <taxon>Haloarculaceae</taxon>
        <taxon>Halapricum</taxon>
    </lineage>
</organism>
<dbReference type="GO" id="GO:0000287">
    <property type="term" value="F:magnesium ion binding"/>
    <property type="evidence" value="ECO:0007669"/>
    <property type="project" value="InterPro"/>
</dbReference>
<evidence type="ECO:0000256" key="6">
    <source>
        <dbReference type="NCBIfam" id="TIGR01487"/>
    </source>
</evidence>
<accession>A0A897MYL6</accession>
<feature type="active site" description="Nucleophile" evidence="5">
    <location>
        <position position="10"/>
    </location>
</feature>
<dbReference type="EC" id="3.1.3.18" evidence="5 6"/>
<keyword evidence="2 5" id="KW-0378">Hydrolase</keyword>
<comment type="similarity">
    <text evidence="5">Belongs to the archaeal SPP-like hydrolase family.</text>
</comment>
<feature type="binding site" evidence="5">
    <location>
        <position position="10"/>
    </location>
    <ligand>
        <name>Mg(2+)</name>
        <dbReference type="ChEBI" id="CHEBI:18420"/>
    </ligand>
</feature>
<keyword evidence="1 5" id="KW-0479">Metal-binding</keyword>
<dbReference type="GeneID" id="68854823"/>
<dbReference type="NCBIfam" id="TIGR01484">
    <property type="entry name" value="HAD-SF-IIB"/>
    <property type="match status" value="1"/>
</dbReference>
<dbReference type="Pfam" id="PF08282">
    <property type="entry name" value="Hydrolase_3"/>
    <property type="match status" value="2"/>
</dbReference>
<dbReference type="InterPro" id="IPR036412">
    <property type="entry name" value="HAD-like_sf"/>
</dbReference>
<dbReference type="RefSeq" id="WP_229115383.1">
    <property type="nucleotide sequence ID" value="NZ_CP064787.1"/>
</dbReference>
<dbReference type="InterPro" id="IPR006379">
    <property type="entry name" value="HAD-SF_hydro_IIB"/>
</dbReference>
<name>A0A897MYL6_9EURY</name>
<keyword evidence="4 5" id="KW-0119">Carbohydrate metabolism</keyword>
<keyword evidence="3 5" id="KW-0460">Magnesium</keyword>
<reference evidence="7" key="1">
    <citation type="submission" date="2020-11" db="EMBL/GenBank/DDBJ databases">
        <title>Carbohydrate-dependent, anaerobic sulfur respiration: A novel catabolism in halophilic archaea.</title>
        <authorList>
            <person name="Sorokin D.Y."/>
            <person name="Messina E."/>
            <person name="Smedile F."/>
            <person name="La Cono V."/>
            <person name="Hallsworth J.E."/>
            <person name="Yakimov M.M."/>
        </authorList>
    </citation>
    <scope>NUCLEOTIDE SEQUENCE</scope>
    <source>
        <strain evidence="7">HSR12-1</strain>
    </source>
</reference>
<dbReference type="HAMAP" id="MF_01419">
    <property type="entry name" value="GPH_hydrolase_arch"/>
    <property type="match status" value="1"/>
</dbReference>
<sequence length="226" mass="23608">MTDASPLAVDVDGTLTDGRGAIDHRVLPALREWPAPVVIATGKSMPYPIALCQFIGIEGRVIAENGGVVAVADTDTLQFEGDREAARAVADAYVEAGYTLGWSEVDFVNRWRETEIAVAREQPLEPLESIAADHGLEVVDTGYAYHVKSPDVSKGKGLEVVAGELGLDPAAFLAVGDSENDVSTFEVAGEAVAVANADDAALAAADRVTEATYADGFFEAVGLDSA</sequence>
<comment type="catalytic activity">
    <reaction evidence="5">
        <text>2-phosphoglycolate + H2O = glycolate + phosphate</text>
        <dbReference type="Rhea" id="RHEA:14369"/>
        <dbReference type="ChEBI" id="CHEBI:15377"/>
        <dbReference type="ChEBI" id="CHEBI:29805"/>
        <dbReference type="ChEBI" id="CHEBI:43474"/>
        <dbReference type="ChEBI" id="CHEBI:58033"/>
        <dbReference type="EC" id="3.1.3.18"/>
    </reaction>
</comment>
<evidence type="ECO:0000256" key="5">
    <source>
        <dbReference type="HAMAP-Rule" id="MF_01419"/>
    </source>
</evidence>